<dbReference type="AlphaFoldDB" id="A0A495JMD2"/>
<dbReference type="RefSeq" id="WP_246017126.1">
    <property type="nucleotide sequence ID" value="NZ_RBKT01000001.1"/>
</dbReference>
<proteinExistence type="predicted"/>
<protein>
    <recommendedName>
        <fullName evidence="3">DUF559 domain-containing protein</fullName>
    </recommendedName>
</protein>
<dbReference type="Proteomes" id="UP000277671">
    <property type="component" value="Unassembled WGS sequence"/>
</dbReference>
<organism evidence="1 2">
    <name type="scientific">Micromonospora pisi</name>
    <dbReference type="NCBI Taxonomy" id="589240"/>
    <lineage>
        <taxon>Bacteria</taxon>
        <taxon>Bacillati</taxon>
        <taxon>Actinomycetota</taxon>
        <taxon>Actinomycetes</taxon>
        <taxon>Micromonosporales</taxon>
        <taxon>Micromonosporaceae</taxon>
        <taxon>Micromonospora</taxon>
    </lineage>
</organism>
<dbReference type="InterPro" id="IPR011335">
    <property type="entry name" value="Restrct_endonuc-II-like"/>
</dbReference>
<sequence>MDLYTEALRFPWQLRAPGSHPVTYRELRRQGLTDQAIRWRTSRRRLLRPYHGVYLGGPTQPDLLDLARAALRAAPPLAVLGLHTAAQLYGFGVVRTNAIHLLVPAGTPFPQRAGIAVHQVTLPIGPPVTLFGLPCAPPERCAIDLARLIPRLDALPLLDAALFSGVCRPESLWREAVRHRGLRGVRQARELVPLADHRAECRQESQLRLVLYDGGLRGLVPQLNVADESGRVRHRLDLADPEYLVAAEYDGSSHLDPRRLRADRVRHNWLSERGWSIRYFTSSDLYQNPQGIIDSIVAAREASRRSRANQCE</sequence>
<name>A0A495JMD2_9ACTN</name>
<evidence type="ECO:0000313" key="1">
    <source>
        <dbReference type="EMBL" id="RKR89492.1"/>
    </source>
</evidence>
<evidence type="ECO:0000313" key="2">
    <source>
        <dbReference type="Proteomes" id="UP000277671"/>
    </source>
</evidence>
<reference evidence="1 2" key="1">
    <citation type="submission" date="2018-10" db="EMBL/GenBank/DDBJ databases">
        <title>Sequencing the genomes of 1000 actinobacteria strains.</title>
        <authorList>
            <person name="Klenk H.-P."/>
        </authorList>
    </citation>
    <scope>NUCLEOTIDE SEQUENCE [LARGE SCALE GENOMIC DNA]</scope>
    <source>
        <strain evidence="1 2">DSM 45175</strain>
    </source>
</reference>
<dbReference type="SUPFAM" id="SSF52980">
    <property type="entry name" value="Restriction endonuclease-like"/>
    <property type="match status" value="1"/>
</dbReference>
<gene>
    <name evidence="1" type="ORF">BDK92_3843</name>
</gene>
<dbReference type="EMBL" id="RBKT01000001">
    <property type="protein sequence ID" value="RKR89492.1"/>
    <property type="molecule type" value="Genomic_DNA"/>
</dbReference>
<evidence type="ECO:0008006" key="3">
    <source>
        <dbReference type="Google" id="ProtNLM"/>
    </source>
</evidence>
<comment type="caution">
    <text evidence="1">The sequence shown here is derived from an EMBL/GenBank/DDBJ whole genome shotgun (WGS) entry which is preliminary data.</text>
</comment>
<dbReference type="Gene3D" id="3.40.960.10">
    <property type="entry name" value="VSR Endonuclease"/>
    <property type="match status" value="1"/>
</dbReference>
<accession>A0A495JMD2</accession>
<keyword evidence="2" id="KW-1185">Reference proteome</keyword>